<keyword evidence="3" id="KW-1185">Reference proteome</keyword>
<dbReference type="PANTHER" id="PTHR21666">
    <property type="entry name" value="PEPTIDASE-RELATED"/>
    <property type="match status" value="1"/>
</dbReference>
<dbReference type="InterPro" id="IPR016047">
    <property type="entry name" value="M23ase_b-sheet_dom"/>
</dbReference>
<dbReference type="Gene3D" id="2.70.70.10">
    <property type="entry name" value="Glucose Permease (Domain IIA)"/>
    <property type="match status" value="1"/>
</dbReference>
<comment type="caution">
    <text evidence="2">The sequence shown here is derived from an EMBL/GenBank/DDBJ whole genome shotgun (WGS) entry which is preliminary data.</text>
</comment>
<organism evidence="2 3">
    <name type="scientific">Flavobacterium tibetense</name>
    <dbReference type="NCBI Taxonomy" id="2233533"/>
    <lineage>
        <taxon>Bacteria</taxon>
        <taxon>Pseudomonadati</taxon>
        <taxon>Bacteroidota</taxon>
        <taxon>Flavobacteriia</taxon>
        <taxon>Flavobacteriales</taxon>
        <taxon>Flavobacteriaceae</taxon>
        <taxon>Flavobacterium</taxon>
    </lineage>
</organism>
<dbReference type="InterPro" id="IPR050570">
    <property type="entry name" value="Cell_wall_metabolism_enzyme"/>
</dbReference>
<dbReference type="InterPro" id="IPR011055">
    <property type="entry name" value="Dup_hybrid_motif"/>
</dbReference>
<dbReference type="SUPFAM" id="SSF51261">
    <property type="entry name" value="Duplicated hybrid motif"/>
    <property type="match status" value="1"/>
</dbReference>
<dbReference type="Proteomes" id="UP000253319">
    <property type="component" value="Unassembled WGS sequence"/>
</dbReference>
<dbReference type="RefSeq" id="WP_113989030.1">
    <property type="nucleotide sequence ID" value="NZ_QLST01000008.1"/>
</dbReference>
<evidence type="ECO:0000259" key="1">
    <source>
        <dbReference type="Pfam" id="PF01551"/>
    </source>
</evidence>
<name>A0A365P164_9FLAO</name>
<evidence type="ECO:0000313" key="3">
    <source>
        <dbReference type="Proteomes" id="UP000253319"/>
    </source>
</evidence>
<dbReference type="GO" id="GO:0004222">
    <property type="term" value="F:metalloendopeptidase activity"/>
    <property type="evidence" value="ECO:0007669"/>
    <property type="project" value="TreeGrafter"/>
</dbReference>
<accession>A0A365P164</accession>
<dbReference type="CDD" id="cd12797">
    <property type="entry name" value="M23_peptidase"/>
    <property type="match status" value="1"/>
</dbReference>
<dbReference type="EMBL" id="QLST01000008">
    <property type="protein sequence ID" value="RBA28264.1"/>
    <property type="molecule type" value="Genomic_DNA"/>
</dbReference>
<dbReference type="OrthoDB" id="9801052at2"/>
<dbReference type="AlphaFoldDB" id="A0A365P164"/>
<evidence type="ECO:0000313" key="2">
    <source>
        <dbReference type="EMBL" id="RBA28264.1"/>
    </source>
</evidence>
<sequence length="220" mass="25209">MNFLNQLPKTQVIQSTFEKDNYVFLDLSVTNEELAKIDVSNVSAFQDYLNALYQKNNANIAYGGYNEKRNLYRKSNVFKQNEAKERDIHIGLDLWIEAETPILAAYDGEIHSFQNNEGYGNYGPTIIIKHEHNGEIFHTLYGHLSVKSLENKTIGQKVKKGEIIATLGDESVNGNYAPHLHFQLIKDMQSHHGDYPGVCHEDDLEYYLNNCPNPEQILIF</sequence>
<protein>
    <submittedName>
        <fullName evidence="2">Peptidase M23</fullName>
    </submittedName>
</protein>
<reference evidence="2 3" key="1">
    <citation type="submission" date="2018-06" db="EMBL/GenBank/DDBJ databases">
        <title>Flavobacterium tibetense sp. nov., isolated from a wetland YonghuCo on Tibetan Plateau.</title>
        <authorList>
            <person name="Xing P."/>
            <person name="Phurbu D."/>
            <person name="Lu H."/>
        </authorList>
    </citation>
    <scope>NUCLEOTIDE SEQUENCE [LARGE SCALE GENOMIC DNA]</scope>
    <source>
        <strain evidence="2 3">YH5</strain>
    </source>
</reference>
<gene>
    <name evidence="2" type="ORF">DPN68_07475</name>
</gene>
<dbReference type="PANTHER" id="PTHR21666:SF270">
    <property type="entry name" value="MUREIN HYDROLASE ACTIVATOR ENVC"/>
    <property type="match status" value="1"/>
</dbReference>
<feature type="domain" description="M23ase beta-sheet core" evidence="1">
    <location>
        <begin position="88"/>
        <end position="188"/>
    </location>
</feature>
<proteinExistence type="predicted"/>
<dbReference type="Pfam" id="PF01551">
    <property type="entry name" value="Peptidase_M23"/>
    <property type="match status" value="1"/>
</dbReference>